<dbReference type="EMBL" id="JAGPXD010000002">
    <property type="protein sequence ID" value="KAH7367897.1"/>
    <property type="molecule type" value="Genomic_DNA"/>
</dbReference>
<gene>
    <name evidence="2" type="ORF">B0T11DRAFT_326125</name>
</gene>
<feature type="region of interest" description="Disordered" evidence="1">
    <location>
        <begin position="321"/>
        <end position="350"/>
    </location>
</feature>
<dbReference type="OrthoDB" id="3437411at2759"/>
<accession>A0A8K0TRE1</accession>
<organism evidence="2 3">
    <name type="scientific">Plectosphaerella cucumerina</name>
    <dbReference type="NCBI Taxonomy" id="40658"/>
    <lineage>
        <taxon>Eukaryota</taxon>
        <taxon>Fungi</taxon>
        <taxon>Dikarya</taxon>
        <taxon>Ascomycota</taxon>
        <taxon>Pezizomycotina</taxon>
        <taxon>Sordariomycetes</taxon>
        <taxon>Hypocreomycetidae</taxon>
        <taxon>Glomerellales</taxon>
        <taxon>Plectosphaerellaceae</taxon>
        <taxon>Plectosphaerella</taxon>
    </lineage>
</organism>
<evidence type="ECO:0000313" key="2">
    <source>
        <dbReference type="EMBL" id="KAH7367897.1"/>
    </source>
</evidence>
<name>A0A8K0TRE1_9PEZI</name>
<evidence type="ECO:0000313" key="3">
    <source>
        <dbReference type="Proteomes" id="UP000813385"/>
    </source>
</evidence>
<keyword evidence="3" id="KW-1185">Reference proteome</keyword>
<evidence type="ECO:0000256" key="1">
    <source>
        <dbReference type="SAM" id="MobiDB-lite"/>
    </source>
</evidence>
<comment type="caution">
    <text evidence="2">The sequence shown here is derived from an EMBL/GenBank/DDBJ whole genome shotgun (WGS) entry which is preliminary data.</text>
</comment>
<dbReference type="Proteomes" id="UP000813385">
    <property type="component" value="Unassembled WGS sequence"/>
</dbReference>
<proteinExistence type="predicted"/>
<feature type="compositionally biased region" description="Acidic residues" evidence="1">
    <location>
        <begin position="332"/>
        <end position="350"/>
    </location>
</feature>
<reference evidence="2" key="1">
    <citation type="journal article" date="2021" name="Nat. Commun.">
        <title>Genetic determinants of endophytism in the Arabidopsis root mycobiome.</title>
        <authorList>
            <person name="Mesny F."/>
            <person name="Miyauchi S."/>
            <person name="Thiergart T."/>
            <person name="Pickel B."/>
            <person name="Atanasova L."/>
            <person name="Karlsson M."/>
            <person name="Huettel B."/>
            <person name="Barry K.W."/>
            <person name="Haridas S."/>
            <person name="Chen C."/>
            <person name="Bauer D."/>
            <person name="Andreopoulos W."/>
            <person name="Pangilinan J."/>
            <person name="LaButti K."/>
            <person name="Riley R."/>
            <person name="Lipzen A."/>
            <person name="Clum A."/>
            <person name="Drula E."/>
            <person name="Henrissat B."/>
            <person name="Kohler A."/>
            <person name="Grigoriev I.V."/>
            <person name="Martin F.M."/>
            <person name="Hacquard S."/>
        </authorList>
    </citation>
    <scope>NUCLEOTIDE SEQUENCE</scope>
    <source>
        <strain evidence="2">MPI-CAGE-AT-0016</strain>
    </source>
</reference>
<sequence>MAGSSTVEAAADRAATAIDLDSHWTTPSSYKRIRISTRDEIETTYPLIAAYVKDPTLALTIDEMVVDPDAWPGRWKGCSFFPGSELDEPPKPVDEEAHAAIEKYVRALGLGNATTDAMIAVLRWKKDHLLGLRPETPDSFDRQNQKYAGMATVVLLSLARNIKTLHMGRMLDHVMEDYFLHNNHGRLPTLSLQKLETLHHVALQPRDERYYNDLDPISHLRCFHRLPALESFSMDAVIQEQDTLRFSYPSRTGSLKHLHITRVDISSTVLAAMIRLPRTLESFTLSMGGFYSTDGGSSMMYLKTLGKALREHKMTLRVLDLDLGDSGTGNNPEEEGGGPDDDDDEEEDDEADYMDEWYQLDLADSSGPRWTYELPNGNDGPFGMGIGSLKSFTALRHLSIDPHTLLGWKQQVYTYEAGMEPYYRDVFDPPFRLIDALPQGLEVLKLRGYTPKKDATVDGNIRELMRLKGERLPNLRLVEGVGEETEVETDLSSHTADGEPWQQPNKNLNWVRDEL</sequence>
<protein>
    <submittedName>
        <fullName evidence="2">Uncharacterized protein</fullName>
    </submittedName>
</protein>
<dbReference type="AlphaFoldDB" id="A0A8K0TRE1"/>